<reference evidence="3" key="2">
    <citation type="submission" date="2020-06" db="EMBL/GenBank/DDBJ databases">
        <title>Helianthus annuus Genome sequencing and assembly Release 2.</title>
        <authorList>
            <person name="Gouzy J."/>
            <person name="Langlade N."/>
            <person name="Munos S."/>
        </authorList>
    </citation>
    <scope>NUCLEOTIDE SEQUENCE</scope>
    <source>
        <tissue evidence="3">Leaves</tissue>
    </source>
</reference>
<dbReference type="Proteomes" id="UP000215914">
    <property type="component" value="Unassembled WGS sequence"/>
</dbReference>
<evidence type="ECO:0000259" key="2">
    <source>
        <dbReference type="SMART" id="SM00848"/>
    </source>
</evidence>
<dbReference type="InterPro" id="IPR038765">
    <property type="entry name" value="Papain-like_cys_pep_sf"/>
</dbReference>
<dbReference type="EMBL" id="MNCJ02000324">
    <property type="protein sequence ID" value="KAF5793105.1"/>
    <property type="molecule type" value="Genomic_DNA"/>
</dbReference>
<dbReference type="InterPro" id="IPR013201">
    <property type="entry name" value="Prot_inhib_I29"/>
</dbReference>
<dbReference type="Gramene" id="mRNA:HanXRQr2_Chr09g0413671">
    <property type="protein sequence ID" value="CDS:HanXRQr2_Chr09g0413671.1"/>
    <property type="gene ID" value="HanXRQr2_Chr09g0413671"/>
</dbReference>
<dbReference type="GO" id="GO:0016787">
    <property type="term" value="F:hydrolase activity"/>
    <property type="evidence" value="ECO:0007669"/>
    <property type="project" value="UniProtKB-KW"/>
</dbReference>
<evidence type="ECO:0000313" key="3">
    <source>
        <dbReference type="EMBL" id="KAF5793105.1"/>
    </source>
</evidence>
<proteinExistence type="predicted"/>
<evidence type="ECO:0000313" key="4">
    <source>
        <dbReference type="Proteomes" id="UP000215914"/>
    </source>
</evidence>
<dbReference type="Gene3D" id="1.10.287.2250">
    <property type="match status" value="1"/>
</dbReference>
<name>A0A9K3IAM5_HELAN</name>
<feature type="domain" description="Cathepsin propeptide inhibitor" evidence="2">
    <location>
        <begin position="12"/>
        <end position="73"/>
    </location>
</feature>
<keyword evidence="3" id="KW-0378">Hydrolase</keyword>
<evidence type="ECO:0000256" key="1">
    <source>
        <dbReference type="SAM" id="MobiDB-lite"/>
    </source>
</evidence>
<dbReference type="AlphaFoldDB" id="A0A9K3IAM5"/>
<comment type="caution">
    <text evidence="3">The sequence shown here is derived from an EMBL/GenBank/DDBJ whole genome shotgun (WGS) entry which is preliminary data.</text>
</comment>
<organism evidence="3 4">
    <name type="scientific">Helianthus annuus</name>
    <name type="common">Common sunflower</name>
    <dbReference type="NCBI Taxonomy" id="4232"/>
    <lineage>
        <taxon>Eukaryota</taxon>
        <taxon>Viridiplantae</taxon>
        <taxon>Streptophyta</taxon>
        <taxon>Embryophyta</taxon>
        <taxon>Tracheophyta</taxon>
        <taxon>Spermatophyta</taxon>
        <taxon>Magnoliopsida</taxon>
        <taxon>eudicotyledons</taxon>
        <taxon>Gunneridae</taxon>
        <taxon>Pentapetalae</taxon>
        <taxon>asterids</taxon>
        <taxon>campanulids</taxon>
        <taxon>Asterales</taxon>
        <taxon>Asteraceae</taxon>
        <taxon>Asteroideae</taxon>
        <taxon>Heliantheae alliance</taxon>
        <taxon>Heliantheae</taxon>
        <taxon>Helianthus</taxon>
    </lineage>
</organism>
<dbReference type="Pfam" id="PF08246">
    <property type="entry name" value="Inhibitor_I29"/>
    <property type="match status" value="1"/>
</dbReference>
<sequence length="172" mass="20254">MAASAKSDEERFEDYIKQYKKEYKTEDEKKHRFKSFQINLRYIDAYEAFVADEPPVFHAEGLNQYTDLTDDEYLRDILGRDENEIPPHFSWSDSDDDCELVKYRYGYVRDSKGEEEVLEDEDEDEGEEEVLEDEDEGEGLDFGAEGKGKVKGELEFKSEVDVSVKRQRRECK</sequence>
<gene>
    <name evidence="3" type="ORF">HanXRQr2_Chr09g0413671</name>
</gene>
<accession>A0A9K3IAM5</accession>
<feature type="compositionally biased region" description="Acidic residues" evidence="1">
    <location>
        <begin position="116"/>
        <end position="139"/>
    </location>
</feature>
<keyword evidence="4" id="KW-1185">Reference proteome</keyword>
<feature type="region of interest" description="Disordered" evidence="1">
    <location>
        <begin position="112"/>
        <end position="147"/>
    </location>
</feature>
<dbReference type="EC" id="3.4.22.33" evidence="3"/>
<dbReference type="SUPFAM" id="SSF54001">
    <property type="entry name" value="Cysteine proteinases"/>
    <property type="match status" value="1"/>
</dbReference>
<protein>
    <submittedName>
        <fullName evidence="3">Fruit bromelain</fullName>
        <ecNumber evidence="3">3.4.22.33</ecNumber>
    </submittedName>
</protein>
<reference evidence="3" key="1">
    <citation type="journal article" date="2017" name="Nature">
        <title>The sunflower genome provides insights into oil metabolism, flowering and Asterid evolution.</title>
        <authorList>
            <person name="Badouin H."/>
            <person name="Gouzy J."/>
            <person name="Grassa C.J."/>
            <person name="Murat F."/>
            <person name="Staton S.E."/>
            <person name="Cottret L."/>
            <person name="Lelandais-Briere C."/>
            <person name="Owens G.L."/>
            <person name="Carrere S."/>
            <person name="Mayjonade B."/>
            <person name="Legrand L."/>
            <person name="Gill N."/>
            <person name="Kane N.C."/>
            <person name="Bowers J.E."/>
            <person name="Hubner S."/>
            <person name="Bellec A."/>
            <person name="Berard A."/>
            <person name="Berges H."/>
            <person name="Blanchet N."/>
            <person name="Boniface M.C."/>
            <person name="Brunel D."/>
            <person name="Catrice O."/>
            <person name="Chaidir N."/>
            <person name="Claudel C."/>
            <person name="Donnadieu C."/>
            <person name="Faraut T."/>
            <person name="Fievet G."/>
            <person name="Helmstetter N."/>
            <person name="King M."/>
            <person name="Knapp S.J."/>
            <person name="Lai Z."/>
            <person name="Le Paslier M.C."/>
            <person name="Lippi Y."/>
            <person name="Lorenzon L."/>
            <person name="Mandel J.R."/>
            <person name="Marage G."/>
            <person name="Marchand G."/>
            <person name="Marquand E."/>
            <person name="Bret-Mestries E."/>
            <person name="Morien E."/>
            <person name="Nambeesan S."/>
            <person name="Nguyen T."/>
            <person name="Pegot-Espagnet P."/>
            <person name="Pouilly N."/>
            <person name="Raftis F."/>
            <person name="Sallet E."/>
            <person name="Schiex T."/>
            <person name="Thomas J."/>
            <person name="Vandecasteele C."/>
            <person name="Vares D."/>
            <person name="Vear F."/>
            <person name="Vautrin S."/>
            <person name="Crespi M."/>
            <person name="Mangin B."/>
            <person name="Burke J.M."/>
            <person name="Salse J."/>
            <person name="Munos S."/>
            <person name="Vincourt P."/>
            <person name="Rieseberg L.H."/>
            <person name="Langlade N.B."/>
        </authorList>
    </citation>
    <scope>NUCLEOTIDE SEQUENCE</scope>
    <source>
        <tissue evidence="3">Leaves</tissue>
    </source>
</reference>
<dbReference type="SMART" id="SM00848">
    <property type="entry name" value="Inhibitor_I29"/>
    <property type="match status" value="1"/>
</dbReference>